<protein>
    <submittedName>
        <fullName evidence="1">Uncharacterized protein</fullName>
    </submittedName>
</protein>
<gene>
    <name evidence="1" type="ORF">LCGC14_2468820</name>
</gene>
<sequence length="297" mass="33235">MKTIYTILISSLFLLAAVQAQNEADALRYSQNFYGGTARTISMGGAFGALGGDFTSASMNPAGLGVYRSSEFTITPTLAYDNTSSTYLGKTTEDNNYQFIFNNIGFVHTILTGKDEGWIGVTFGLGYNQLNNFNRNTLMKGVMVSGSDQSSSLLDNFTNWANATPGADQDKSLLDPFYEGLAWGTYMLEIDSLGFWNELWNQYYGQSQQRRIIESGGIGEYVISVGANYGNRLYIGGTFGIHRLRYNSEVIHQEFDDAQILDYFGYTWNGLYFQSRDDIQTHKPYSYWCSFPSSNLL</sequence>
<organism evidence="1">
    <name type="scientific">marine sediment metagenome</name>
    <dbReference type="NCBI Taxonomy" id="412755"/>
    <lineage>
        <taxon>unclassified sequences</taxon>
        <taxon>metagenomes</taxon>
        <taxon>ecological metagenomes</taxon>
    </lineage>
</organism>
<comment type="caution">
    <text evidence="1">The sequence shown here is derived from an EMBL/GenBank/DDBJ whole genome shotgun (WGS) entry which is preliminary data.</text>
</comment>
<dbReference type="Gene3D" id="2.40.160.60">
    <property type="entry name" value="Outer membrane protein transport protein (OMPP1/FadL/TodX)"/>
    <property type="match status" value="1"/>
</dbReference>
<proteinExistence type="predicted"/>
<name>A0A0F9DN39_9ZZZZ</name>
<accession>A0A0F9DN39</accession>
<reference evidence="1" key="1">
    <citation type="journal article" date="2015" name="Nature">
        <title>Complex archaea that bridge the gap between prokaryotes and eukaryotes.</title>
        <authorList>
            <person name="Spang A."/>
            <person name="Saw J.H."/>
            <person name="Jorgensen S.L."/>
            <person name="Zaremba-Niedzwiedzka K."/>
            <person name="Martijn J."/>
            <person name="Lind A.E."/>
            <person name="van Eijk R."/>
            <person name="Schleper C."/>
            <person name="Guy L."/>
            <person name="Ettema T.J."/>
        </authorList>
    </citation>
    <scope>NUCLEOTIDE SEQUENCE</scope>
</reference>
<dbReference type="AlphaFoldDB" id="A0A0F9DN39"/>
<evidence type="ECO:0000313" key="1">
    <source>
        <dbReference type="EMBL" id="KKL19106.1"/>
    </source>
</evidence>
<dbReference type="EMBL" id="LAZR01038610">
    <property type="protein sequence ID" value="KKL19106.1"/>
    <property type="molecule type" value="Genomic_DNA"/>
</dbReference>